<organism evidence="1 2">
    <name type="scientific">Lactobacillus acetotolerans</name>
    <dbReference type="NCBI Taxonomy" id="1600"/>
    <lineage>
        <taxon>Bacteria</taxon>
        <taxon>Bacillati</taxon>
        <taxon>Bacillota</taxon>
        <taxon>Bacilli</taxon>
        <taxon>Lactobacillales</taxon>
        <taxon>Lactobacillaceae</taxon>
        <taxon>Lactobacillus</taxon>
    </lineage>
</organism>
<protein>
    <submittedName>
        <fullName evidence="1">Uncharacterized protein</fullName>
    </submittedName>
</protein>
<evidence type="ECO:0000313" key="1">
    <source>
        <dbReference type="EMBL" id="BAQ56876.1"/>
    </source>
</evidence>
<accession>A0A0D6A2B0</accession>
<name>A0A0D6A2B0_9LACO</name>
<sequence>MSKRNNVFAIIYHFIFALTSSVVGAIIASWPLLAVFILVQKTNETVNMSLPKIMHNYNQLMWYLVWPFKKKLKMDNFPTSSMAAQHFAEVKKLLVLAIIAFLCCFIIYLVAKRQKNKKLLKLDKTWALLFLLLPIAILPFALTNFDSFFVVFHHLLFTNSDWLFNPDTDPIINVLTEGFFASCFAVAGIIYELYFAEKLLQR</sequence>
<dbReference type="Proteomes" id="UP000035709">
    <property type="component" value="Chromosome"/>
</dbReference>
<dbReference type="NCBIfam" id="TIGR01906">
    <property type="entry name" value="integ_TIGR01906"/>
    <property type="match status" value="1"/>
</dbReference>
<evidence type="ECO:0000313" key="2">
    <source>
        <dbReference type="Proteomes" id="UP000035709"/>
    </source>
</evidence>
<dbReference type="Pfam" id="PF07314">
    <property type="entry name" value="Lit"/>
    <property type="match status" value="1"/>
</dbReference>
<dbReference type="PATRIC" id="fig|1600.4.peg.497"/>
<gene>
    <name evidence="1" type="ORF">LBAT_0487</name>
</gene>
<dbReference type="EMBL" id="AP014808">
    <property type="protein sequence ID" value="BAQ56876.1"/>
    <property type="molecule type" value="Genomic_DNA"/>
</dbReference>
<dbReference type="AlphaFoldDB" id="A0A0D6A2B0"/>
<dbReference type="RefSeq" id="WP_060459269.1">
    <property type="nucleotide sequence ID" value="NZ_AP014808.1"/>
</dbReference>
<keyword evidence="2" id="KW-1185">Reference proteome</keyword>
<dbReference type="InterPro" id="IPR010178">
    <property type="entry name" value="Lit"/>
</dbReference>
<dbReference type="STRING" id="1600.LBAT_0487"/>
<dbReference type="KEGG" id="lae:LBAT_0487"/>
<dbReference type="OrthoDB" id="9813051at2"/>
<reference evidence="1 2" key="1">
    <citation type="submission" date="2015-03" db="EMBL/GenBank/DDBJ databases">
        <title>Complete genome sequence of Lactobacillus acetotolerans NBRC 13120.</title>
        <authorList>
            <person name="Toh H."/>
            <person name="Morita H."/>
            <person name="Fujita N."/>
        </authorList>
    </citation>
    <scope>NUCLEOTIDE SEQUENCE [LARGE SCALE GENOMIC DNA]</scope>
    <source>
        <strain evidence="1 2">NBRC 13120</strain>
    </source>
</reference>
<proteinExistence type="predicted"/>